<dbReference type="EMBL" id="JAVAMP010000012">
    <property type="protein sequence ID" value="MDP5276134.1"/>
    <property type="molecule type" value="Genomic_DNA"/>
</dbReference>
<dbReference type="CDD" id="cd12797">
    <property type="entry name" value="M23_peptidase"/>
    <property type="match status" value="1"/>
</dbReference>
<evidence type="ECO:0000256" key="1">
    <source>
        <dbReference type="SAM" id="Phobius"/>
    </source>
</evidence>
<evidence type="ECO:0000259" key="2">
    <source>
        <dbReference type="Pfam" id="PF01551"/>
    </source>
</evidence>
<comment type="caution">
    <text evidence="3">The sequence shown here is derived from an EMBL/GenBank/DDBJ whole genome shotgun (WGS) entry which is preliminary data.</text>
</comment>
<feature type="transmembrane region" description="Helical" evidence="1">
    <location>
        <begin position="12"/>
        <end position="40"/>
    </location>
</feature>
<keyword evidence="4" id="KW-1185">Reference proteome</keyword>
<dbReference type="RefSeq" id="WP_305993445.1">
    <property type="nucleotide sequence ID" value="NZ_JAVAMP010000012.1"/>
</dbReference>
<dbReference type="InterPro" id="IPR050570">
    <property type="entry name" value="Cell_wall_metabolism_enzyme"/>
</dbReference>
<keyword evidence="1" id="KW-1133">Transmembrane helix</keyword>
<gene>
    <name evidence="3" type="ORF">Q5Y73_18710</name>
</gene>
<dbReference type="SUPFAM" id="SSF51261">
    <property type="entry name" value="Duplicated hybrid motif"/>
    <property type="match status" value="1"/>
</dbReference>
<keyword evidence="1" id="KW-0812">Transmembrane</keyword>
<keyword evidence="1" id="KW-0472">Membrane</keyword>
<evidence type="ECO:0000313" key="4">
    <source>
        <dbReference type="Proteomes" id="UP001231941"/>
    </source>
</evidence>
<reference evidence="3 4" key="1">
    <citation type="submission" date="2023-08" db="EMBL/GenBank/DDBJ databases">
        <authorList>
            <person name="Park J.-S."/>
        </authorList>
    </citation>
    <scope>NUCLEOTIDE SEQUENCE [LARGE SCALE GENOMIC DNA]</scope>
    <source>
        <strain evidence="3 4">2205SS18-9</strain>
    </source>
</reference>
<dbReference type="GO" id="GO:0016787">
    <property type="term" value="F:hydrolase activity"/>
    <property type="evidence" value="ECO:0007669"/>
    <property type="project" value="UniProtKB-KW"/>
</dbReference>
<dbReference type="Gene3D" id="2.70.70.10">
    <property type="entry name" value="Glucose Permease (Domain IIA)"/>
    <property type="match status" value="1"/>
</dbReference>
<organism evidence="3 4">
    <name type="scientific">Chengkuizengella axinellae</name>
    <dbReference type="NCBI Taxonomy" id="3064388"/>
    <lineage>
        <taxon>Bacteria</taxon>
        <taxon>Bacillati</taxon>
        <taxon>Bacillota</taxon>
        <taxon>Bacilli</taxon>
        <taxon>Bacillales</taxon>
        <taxon>Paenibacillaceae</taxon>
        <taxon>Chengkuizengella</taxon>
    </lineage>
</organism>
<proteinExistence type="predicted"/>
<accession>A0ABT9J5B0</accession>
<dbReference type="Pfam" id="PF01551">
    <property type="entry name" value="Peptidase_M23"/>
    <property type="match status" value="1"/>
</dbReference>
<name>A0ABT9J5B0_9BACL</name>
<keyword evidence="3" id="KW-0378">Hydrolase</keyword>
<evidence type="ECO:0000313" key="3">
    <source>
        <dbReference type="EMBL" id="MDP5276134.1"/>
    </source>
</evidence>
<dbReference type="EC" id="3.4.-.-" evidence="3"/>
<dbReference type="Proteomes" id="UP001231941">
    <property type="component" value="Unassembled WGS sequence"/>
</dbReference>
<protein>
    <submittedName>
        <fullName evidence="3">M23 family metallopeptidase</fullName>
        <ecNumber evidence="3">3.4.-.-</ecNumber>
    </submittedName>
</protein>
<sequence length="436" mass="50182">MAKKLLKIILSILAKTAVIWLPILVIIIICYIAFLVIFAIPRQAAEDITIDAKDRVAAFFGFSKDEEFYEDNKELFEDYKEIASEWSDGLSDDQIQQAKVHEFSWAILASVDRLIHDPLMNDAMDEIDIDPENVFDDLKPNFEFKDSVIYVEEEIWKQEERTIEVEVTTTDENGNEVMEIQEKIIKEWVLEIDKKTEDVELITKAETIEGTFIYEYKQTEEVMHIPSPNPNVETQKKIIKKEILTKVQYPAEYYEPFILYLNEQGITHPSDIELVLELATAYDTNYDLNLTYLRNFDYSSYPRFVGENEWLWVTPSTRVTSPYGPRDDEFHLALDIGAVNQGIAGDPIWAMEDGTVTRAEESSGSYGTIIYIKHYNDQIETRYAHLDTLAVSKGDKVKKGDLIGTMGNTGRSTAAHLHFEIRQDGKALNPAYFFPF</sequence>
<feature type="domain" description="M23ase beta-sheet core" evidence="2">
    <location>
        <begin position="343"/>
        <end position="430"/>
    </location>
</feature>
<dbReference type="PANTHER" id="PTHR21666:SF270">
    <property type="entry name" value="MUREIN HYDROLASE ACTIVATOR ENVC"/>
    <property type="match status" value="1"/>
</dbReference>
<dbReference type="PANTHER" id="PTHR21666">
    <property type="entry name" value="PEPTIDASE-RELATED"/>
    <property type="match status" value="1"/>
</dbReference>
<dbReference type="InterPro" id="IPR011055">
    <property type="entry name" value="Dup_hybrid_motif"/>
</dbReference>
<dbReference type="InterPro" id="IPR016047">
    <property type="entry name" value="M23ase_b-sheet_dom"/>
</dbReference>